<dbReference type="Proteomes" id="UP000247371">
    <property type="component" value="Unassembled WGS sequence"/>
</dbReference>
<gene>
    <name evidence="3" type="ORF">CFR76_07655</name>
</gene>
<dbReference type="AlphaFoldDB" id="A0A2V4RJC6"/>
<feature type="chain" id="PRO_5015907216" description="DUF2155 domain-containing protein" evidence="2">
    <location>
        <begin position="27"/>
        <end position="226"/>
    </location>
</feature>
<reference evidence="3 4" key="1">
    <citation type="submission" date="2017-07" db="EMBL/GenBank/DDBJ databases">
        <title>A draft genome sequence of Komagataeibacter swingsii LMG 22125.</title>
        <authorList>
            <person name="Skraban J."/>
            <person name="Cleenwerck I."/>
            <person name="Vandamme P."/>
            <person name="Trcek J."/>
        </authorList>
    </citation>
    <scope>NUCLEOTIDE SEQUENCE [LARGE SCALE GENOMIC DNA]</scope>
    <source>
        <strain evidence="3 4">LMG 22125</strain>
    </source>
</reference>
<evidence type="ECO:0000256" key="1">
    <source>
        <dbReference type="SAM" id="MobiDB-lite"/>
    </source>
</evidence>
<organism evidence="3 4">
    <name type="scientific">Komagataeibacter swingsii</name>
    <dbReference type="NCBI Taxonomy" id="215220"/>
    <lineage>
        <taxon>Bacteria</taxon>
        <taxon>Pseudomonadati</taxon>
        <taxon>Pseudomonadota</taxon>
        <taxon>Alphaproteobacteria</taxon>
        <taxon>Acetobacterales</taxon>
        <taxon>Acetobacteraceae</taxon>
        <taxon>Komagataeibacter</taxon>
    </lineage>
</organism>
<sequence length="226" mass="23105">MRRLLRCLPAALPAALLAGLPACAHAAEWLAPPAMYPPDTWQGRSIATVRVLDKLDAHIQMLDIPTGQDMTYKSLTLHATSCLQRPPTLPADSAAWLEVHDAHEGMIPFQGWMAIAEPATGVFQNPLYDVQLAGCGGDAVAPVPPPLAVAAVPQPGADGSPVPVDGSTPSPTPGPGPGATDAPQPLSPTQAPVAPSPAARPPVSPPLPAPPPADPADEGAAPLMLH</sequence>
<comment type="caution">
    <text evidence="3">The sequence shown here is derived from an EMBL/GenBank/DDBJ whole genome shotgun (WGS) entry which is preliminary data.</text>
</comment>
<dbReference type="Pfam" id="PF09923">
    <property type="entry name" value="DUF2155"/>
    <property type="match status" value="1"/>
</dbReference>
<name>A0A2V4RJC6_9PROT</name>
<dbReference type="RefSeq" id="WP_110556595.1">
    <property type="nucleotide sequence ID" value="NZ_NKUB01000007.1"/>
</dbReference>
<dbReference type="EMBL" id="NKUB01000007">
    <property type="protein sequence ID" value="PYD69896.1"/>
    <property type="molecule type" value="Genomic_DNA"/>
</dbReference>
<feature type="compositionally biased region" description="Pro residues" evidence="1">
    <location>
        <begin position="194"/>
        <end position="214"/>
    </location>
</feature>
<evidence type="ECO:0000313" key="3">
    <source>
        <dbReference type="EMBL" id="PYD69896.1"/>
    </source>
</evidence>
<dbReference type="InterPro" id="IPR019225">
    <property type="entry name" value="DUF2155"/>
</dbReference>
<evidence type="ECO:0000313" key="4">
    <source>
        <dbReference type="Proteomes" id="UP000247371"/>
    </source>
</evidence>
<keyword evidence="2" id="KW-0732">Signal</keyword>
<feature type="signal peptide" evidence="2">
    <location>
        <begin position="1"/>
        <end position="26"/>
    </location>
</feature>
<protein>
    <recommendedName>
        <fullName evidence="5">DUF2155 domain-containing protein</fullName>
    </recommendedName>
</protein>
<feature type="region of interest" description="Disordered" evidence="1">
    <location>
        <begin position="151"/>
        <end position="226"/>
    </location>
</feature>
<accession>A0A2V4RJC6</accession>
<keyword evidence="4" id="KW-1185">Reference proteome</keyword>
<proteinExistence type="predicted"/>
<evidence type="ECO:0008006" key="5">
    <source>
        <dbReference type="Google" id="ProtNLM"/>
    </source>
</evidence>
<evidence type="ECO:0000256" key="2">
    <source>
        <dbReference type="SAM" id="SignalP"/>
    </source>
</evidence>
<feature type="compositionally biased region" description="Low complexity" evidence="1">
    <location>
        <begin position="151"/>
        <end position="169"/>
    </location>
</feature>